<gene>
    <name evidence="2" type="ORF">FB45DRAFT_1080658</name>
</gene>
<feature type="compositionally biased region" description="Pro residues" evidence="1">
    <location>
        <begin position="9"/>
        <end position="27"/>
    </location>
</feature>
<proteinExistence type="predicted"/>
<evidence type="ECO:0000256" key="1">
    <source>
        <dbReference type="SAM" id="MobiDB-lite"/>
    </source>
</evidence>
<organism evidence="2 3">
    <name type="scientific">Roridomyces roridus</name>
    <dbReference type="NCBI Taxonomy" id="1738132"/>
    <lineage>
        <taxon>Eukaryota</taxon>
        <taxon>Fungi</taxon>
        <taxon>Dikarya</taxon>
        <taxon>Basidiomycota</taxon>
        <taxon>Agaricomycotina</taxon>
        <taxon>Agaricomycetes</taxon>
        <taxon>Agaricomycetidae</taxon>
        <taxon>Agaricales</taxon>
        <taxon>Marasmiineae</taxon>
        <taxon>Mycenaceae</taxon>
        <taxon>Roridomyces</taxon>
    </lineage>
</organism>
<evidence type="ECO:0000313" key="2">
    <source>
        <dbReference type="EMBL" id="KAJ7629079.1"/>
    </source>
</evidence>
<comment type="caution">
    <text evidence="2">The sequence shown here is derived from an EMBL/GenBank/DDBJ whole genome shotgun (WGS) entry which is preliminary data.</text>
</comment>
<protein>
    <submittedName>
        <fullName evidence="2">Uncharacterized protein</fullName>
    </submittedName>
</protein>
<dbReference type="Proteomes" id="UP001221142">
    <property type="component" value="Unassembled WGS sequence"/>
</dbReference>
<sequence length="266" mass="29269">MSDAATSHTPPPPADNHAPANPPPYPKPAENLAIITNATSQELICSGNTAFAHSIQSNMCYAEDYLHRLGSRVPTGGRIFRDEHRPCTVDGRQSPKPRRVRAVKLTGDGRGKTGRGSRGVNTYQKSHHISHQPITRRERMLHRLNAYLELPTISDGEYGKSISGAPTRLEPVDGRPSFGFPQGRRLRPVTRVRTAVLRVETGTVLIPTNIVNMALLSDHQLQGSPQLWAFDPARPSAEEAAGLYEYRAVFHKSAGLQWPLAEPPSR</sequence>
<feature type="region of interest" description="Disordered" evidence="1">
    <location>
        <begin position="106"/>
        <end position="134"/>
    </location>
</feature>
<dbReference type="AlphaFoldDB" id="A0AAD7FMV4"/>
<reference evidence="2" key="1">
    <citation type="submission" date="2023-03" db="EMBL/GenBank/DDBJ databases">
        <title>Massive genome expansion in bonnet fungi (Mycena s.s.) driven by repeated elements and novel gene families across ecological guilds.</title>
        <authorList>
            <consortium name="Lawrence Berkeley National Laboratory"/>
            <person name="Harder C.B."/>
            <person name="Miyauchi S."/>
            <person name="Viragh M."/>
            <person name="Kuo A."/>
            <person name="Thoen E."/>
            <person name="Andreopoulos B."/>
            <person name="Lu D."/>
            <person name="Skrede I."/>
            <person name="Drula E."/>
            <person name="Henrissat B."/>
            <person name="Morin E."/>
            <person name="Kohler A."/>
            <person name="Barry K."/>
            <person name="LaButti K."/>
            <person name="Morin E."/>
            <person name="Salamov A."/>
            <person name="Lipzen A."/>
            <person name="Mereny Z."/>
            <person name="Hegedus B."/>
            <person name="Baldrian P."/>
            <person name="Stursova M."/>
            <person name="Weitz H."/>
            <person name="Taylor A."/>
            <person name="Grigoriev I.V."/>
            <person name="Nagy L.G."/>
            <person name="Martin F."/>
            <person name="Kauserud H."/>
        </authorList>
    </citation>
    <scope>NUCLEOTIDE SEQUENCE</scope>
    <source>
        <strain evidence="2">9284</strain>
    </source>
</reference>
<name>A0AAD7FMV4_9AGAR</name>
<accession>A0AAD7FMV4</accession>
<evidence type="ECO:0000313" key="3">
    <source>
        <dbReference type="Proteomes" id="UP001221142"/>
    </source>
</evidence>
<feature type="region of interest" description="Disordered" evidence="1">
    <location>
        <begin position="1"/>
        <end position="29"/>
    </location>
</feature>
<dbReference type="EMBL" id="JARKIF010000010">
    <property type="protein sequence ID" value="KAJ7629079.1"/>
    <property type="molecule type" value="Genomic_DNA"/>
</dbReference>
<keyword evidence="3" id="KW-1185">Reference proteome</keyword>